<dbReference type="EMBL" id="CP047423">
    <property type="protein sequence ID" value="QPD03913.1"/>
    <property type="molecule type" value="Genomic_DNA"/>
</dbReference>
<feature type="domain" description="Filamentous haemagglutinin FhaB/tRNA nuclease CdiA-like TPS" evidence="1">
    <location>
        <begin position="6"/>
        <end position="186"/>
    </location>
</feature>
<dbReference type="AlphaFoldDB" id="A0A7S8FDP9"/>
<proteinExistence type="predicted"/>
<dbReference type="InterPro" id="IPR008638">
    <property type="entry name" value="FhaB/CdiA-like_TPS"/>
</dbReference>
<dbReference type="KEGG" id="nkf:Nkreftii_001687"/>
<evidence type="ECO:0000313" key="3">
    <source>
        <dbReference type="Proteomes" id="UP000593737"/>
    </source>
</evidence>
<dbReference type="Gene3D" id="2.160.20.10">
    <property type="entry name" value="Single-stranded right-handed beta-helix, Pectin lyase-like"/>
    <property type="match status" value="3"/>
</dbReference>
<dbReference type="Pfam" id="PF05860">
    <property type="entry name" value="TPS"/>
    <property type="match status" value="1"/>
</dbReference>
<evidence type="ECO:0000259" key="1">
    <source>
        <dbReference type="Pfam" id="PF05860"/>
    </source>
</evidence>
<dbReference type="InterPro" id="IPR011050">
    <property type="entry name" value="Pectin_lyase_fold/virulence"/>
</dbReference>
<organism evidence="2 3">
    <name type="scientific">Candidatus Nitrospira kreftii</name>
    <dbReference type="NCBI Taxonomy" id="2652173"/>
    <lineage>
        <taxon>Bacteria</taxon>
        <taxon>Pseudomonadati</taxon>
        <taxon>Nitrospirota</taxon>
        <taxon>Nitrospiria</taxon>
        <taxon>Nitrospirales</taxon>
        <taxon>Nitrospiraceae</taxon>
        <taxon>Nitrospira</taxon>
    </lineage>
</organism>
<sequence>MSYPGANFFLVNPAGIVFGPTATLHVGGSVAFTTANYLRLAEQHGTNSGIFHADPSATSLLTSAPVTAFGFLQSNPTAIAVQEGTLTVQPDQSISLLGGNQGFTYIDPHTSAAAAVPDGVTITGGHLVASDGQVNIASVASRGEILAKTLHPTGNINGRTFSTFGVVQVSQQSSIDTRGESGGSIRIRGGHLVIDSSKLSSTAGEISVDTNSVHITHSSELTTEATTTANAGHIRLNAQGDIALDSGALIISSSIRSSGHAGDITLQSHQGNITLAEFSSVTTQSQMSSGNTGSISMDAPHGDIRANDSYVYTSSQGTGRLGGIRITANNLLLQNSASILGNNFTTPQVAEPITITTTGRLNLTGGAIIETGTAGPAKAADLIIRSRDVVLTESSMLITGTTGSGNAGRLSLFTDTLQLSGGAALLSGSVVDPISGEIPVGHGGAISVQGQTVPANSVQIDGQGSGIFTSTEGLGHAGNVSIDAHTLTLQNGGTISASTKGPASTAIGGSISINATDQVTMTNGASITASSLVDPTTSRSGIANAGNITLSAGRQFDVTNGSSITTTTQSPQANGGNIDIRAVDRIRIVDSTISTSVLGAEGNGGNIFIDPKVVILQGSEVTAKAVGGAGGNITFVTPLFMADPTSVVSASSERGPSGTVTIQSPTSNLSGAVGQLVSKIAPPQVLLQNRCVASAPGTHSTFILTGRDTVPAEPGGWLSSPVSMEDWTEEKAEEHASGLMVRRMKPNQSAVVIASTDEGQILSLRGLTPPGFLVRIFAIGHTGCPS</sequence>
<evidence type="ECO:0000313" key="2">
    <source>
        <dbReference type="EMBL" id="QPD03913.1"/>
    </source>
</evidence>
<reference evidence="2 3" key="1">
    <citation type="journal article" date="2020" name="ISME J.">
        <title>Enrichment and physiological characterization of a novel comammox Nitrospira indicates ammonium inhibition of complete nitrification.</title>
        <authorList>
            <person name="Sakoula D."/>
            <person name="Koch H."/>
            <person name="Frank J."/>
            <person name="Jetten M.S.M."/>
            <person name="van Kessel M.A.H.J."/>
            <person name="Lucker S."/>
        </authorList>
    </citation>
    <scope>NUCLEOTIDE SEQUENCE [LARGE SCALE GENOMIC DNA]</scope>
    <source>
        <strain evidence="2">Comreactor17</strain>
    </source>
</reference>
<dbReference type="InterPro" id="IPR012334">
    <property type="entry name" value="Pectin_lyas_fold"/>
</dbReference>
<protein>
    <recommendedName>
        <fullName evidence="1">Filamentous haemagglutinin FhaB/tRNA nuclease CdiA-like TPS domain-containing protein</fullName>
    </recommendedName>
</protein>
<accession>A0A7S8FDP9</accession>
<name>A0A7S8FDP9_9BACT</name>
<gene>
    <name evidence="2" type="ORF">Nkreftii_001687</name>
</gene>
<dbReference type="Proteomes" id="UP000593737">
    <property type="component" value="Chromosome"/>
</dbReference>
<dbReference type="SUPFAM" id="SSF51126">
    <property type="entry name" value="Pectin lyase-like"/>
    <property type="match status" value="2"/>
</dbReference>